<evidence type="ECO:0000313" key="2">
    <source>
        <dbReference type="Proteomes" id="UP000054815"/>
    </source>
</evidence>
<accession>A0A0V0Y6U8</accession>
<evidence type="ECO:0000313" key="1">
    <source>
        <dbReference type="EMBL" id="KRX95772.1"/>
    </source>
</evidence>
<gene>
    <name evidence="1" type="ORF">T4E_4545</name>
</gene>
<dbReference type="Proteomes" id="UP000054815">
    <property type="component" value="Unassembled WGS sequence"/>
</dbReference>
<reference evidence="1 2" key="1">
    <citation type="submission" date="2015-01" db="EMBL/GenBank/DDBJ databases">
        <title>Evolution of Trichinella species and genotypes.</title>
        <authorList>
            <person name="Korhonen P.K."/>
            <person name="Edoardo P."/>
            <person name="Giuseppe L.R."/>
            <person name="Gasser R.B."/>
        </authorList>
    </citation>
    <scope>NUCLEOTIDE SEQUENCE [LARGE SCALE GENOMIC DNA]</scope>
    <source>
        <strain evidence="1">ISS141</strain>
    </source>
</reference>
<protein>
    <submittedName>
        <fullName evidence="1">Uncharacterized protein</fullName>
    </submittedName>
</protein>
<dbReference type="AlphaFoldDB" id="A0A0V0Y6U8"/>
<dbReference type="EMBL" id="JYDU01000052">
    <property type="protein sequence ID" value="KRX95772.1"/>
    <property type="molecule type" value="Genomic_DNA"/>
</dbReference>
<organism evidence="1 2">
    <name type="scientific">Trichinella pseudospiralis</name>
    <name type="common">Parasitic roundworm</name>
    <dbReference type="NCBI Taxonomy" id="6337"/>
    <lineage>
        <taxon>Eukaryota</taxon>
        <taxon>Metazoa</taxon>
        <taxon>Ecdysozoa</taxon>
        <taxon>Nematoda</taxon>
        <taxon>Enoplea</taxon>
        <taxon>Dorylaimia</taxon>
        <taxon>Trichinellida</taxon>
        <taxon>Trichinellidae</taxon>
        <taxon>Trichinella</taxon>
    </lineage>
</organism>
<proteinExistence type="predicted"/>
<name>A0A0V0Y6U8_TRIPS</name>
<comment type="caution">
    <text evidence="1">The sequence shown here is derived from an EMBL/GenBank/DDBJ whole genome shotgun (WGS) entry which is preliminary data.</text>
</comment>
<sequence>MRIVCDSSDQCWLVRFGSDHWLDHPPLHGVVKSVEQTSRFVVLNTFFSVLKTFRLCLFVAQQGKQACKLESTKDL</sequence>